<gene>
    <name evidence="9 10" type="primary">ybeY</name>
    <name evidence="10" type="ORF">KGMB03357_07330</name>
</gene>
<keyword evidence="5 9" id="KW-0479">Metal-binding</keyword>
<keyword evidence="2 9" id="KW-0690">Ribosome biogenesis</keyword>
<evidence type="ECO:0000256" key="9">
    <source>
        <dbReference type="HAMAP-Rule" id="MF_00009"/>
    </source>
</evidence>
<dbReference type="Pfam" id="PF02130">
    <property type="entry name" value="YbeY"/>
    <property type="match status" value="1"/>
</dbReference>
<evidence type="ECO:0000256" key="2">
    <source>
        <dbReference type="ARBA" id="ARBA00022517"/>
    </source>
</evidence>
<dbReference type="NCBIfam" id="TIGR00043">
    <property type="entry name" value="rRNA maturation RNase YbeY"/>
    <property type="match status" value="1"/>
</dbReference>
<proteinExistence type="inferred from homology"/>
<dbReference type="GO" id="GO:0005737">
    <property type="term" value="C:cytoplasm"/>
    <property type="evidence" value="ECO:0007669"/>
    <property type="project" value="UniProtKB-SubCell"/>
</dbReference>
<dbReference type="GO" id="GO:0006364">
    <property type="term" value="P:rRNA processing"/>
    <property type="evidence" value="ECO:0007669"/>
    <property type="project" value="UniProtKB-UniRule"/>
</dbReference>
<keyword evidence="7 9" id="KW-0378">Hydrolase</keyword>
<keyword evidence="11" id="KW-1185">Reference proteome</keyword>
<comment type="similarity">
    <text evidence="1 9">Belongs to the endoribonuclease YbeY family.</text>
</comment>
<keyword evidence="3 9" id="KW-0698">rRNA processing</keyword>
<comment type="subcellular location">
    <subcellularLocation>
        <location evidence="9">Cytoplasm</location>
    </subcellularLocation>
</comment>
<dbReference type="GO" id="GO:0004521">
    <property type="term" value="F:RNA endonuclease activity"/>
    <property type="evidence" value="ECO:0007669"/>
    <property type="project" value="UniProtKB-UniRule"/>
</dbReference>
<comment type="caution">
    <text evidence="10">The sequence shown here is derived from an EMBL/GenBank/DDBJ whole genome shotgun (WGS) entry which is preliminary data.</text>
</comment>
<sequence>MNLLIDNRTDEPLTAELEDAIRRAAAEALRYEEFDEDCEISVSIVDNEEIREINRQFRSIDRATDVLSFPMLTFAEGEEAEVNENDEIVLGDIIISLERAKEQAEEYGHSLKREIAFLTAHSMLHLLGYDHMEPEEEAEMFRRQKEILLQAGFPRK</sequence>
<dbReference type="GO" id="GO:0004222">
    <property type="term" value="F:metalloendopeptidase activity"/>
    <property type="evidence" value="ECO:0007669"/>
    <property type="project" value="InterPro"/>
</dbReference>
<comment type="function">
    <text evidence="9">Single strand-specific metallo-endoribonuclease involved in late-stage 70S ribosome quality control and in maturation of the 3' terminus of the 16S rRNA.</text>
</comment>
<feature type="binding site" evidence="9">
    <location>
        <position position="131"/>
    </location>
    <ligand>
        <name>Zn(2+)</name>
        <dbReference type="ChEBI" id="CHEBI:29105"/>
        <note>catalytic</note>
    </ligand>
</feature>
<dbReference type="GeneID" id="86193732"/>
<dbReference type="Gene3D" id="3.40.390.30">
    <property type="entry name" value="Metalloproteases ('zincins'), catalytic domain"/>
    <property type="match status" value="1"/>
</dbReference>
<evidence type="ECO:0000313" key="11">
    <source>
        <dbReference type="Proteomes" id="UP000287361"/>
    </source>
</evidence>
<keyword evidence="8 9" id="KW-0862">Zinc</keyword>
<dbReference type="GO" id="GO:0008270">
    <property type="term" value="F:zinc ion binding"/>
    <property type="evidence" value="ECO:0007669"/>
    <property type="project" value="UniProtKB-UniRule"/>
</dbReference>
<dbReference type="RefSeq" id="WP_016406733.1">
    <property type="nucleotide sequence ID" value="NZ_DAVZTY010000012.1"/>
</dbReference>
<dbReference type="InterPro" id="IPR023091">
    <property type="entry name" value="MetalPrtase_cat_dom_sf_prd"/>
</dbReference>
<dbReference type="AlphaFoldDB" id="A0A401LC68"/>
<dbReference type="EMBL" id="BHVZ01000001">
    <property type="protein sequence ID" value="GCB29072.1"/>
    <property type="molecule type" value="Genomic_DNA"/>
</dbReference>
<evidence type="ECO:0000256" key="6">
    <source>
        <dbReference type="ARBA" id="ARBA00022759"/>
    </source>
</evidence>
<comment type="cofactor">
    <cofactor evidence="9">
        <name>Zn(2+)</name>
        <dbReference type="ChEBI" id="CHEBI:29105"/>
    </cofactor>
    <text evidence="9">Binds 1 zinc ion.</text>
</comment>
<evidence type="ECO:0000256" key="3">
    <source>
        <dbReference type="ARBA" id="ARBA00022552"/>
    </source>
</evidence>
<feature type="binding site" evidence="9">
    <location>
        <position position="121"/>
    </location>
    <ligand>
        <name>Zn(2+)</name>
        <dbReference type="ChEBI" id="CHEBI:29105"/>
        <note>catalytic</note>
    </ligand>
</feature>
<protein>
    <recommendedName>
        <fullName evidence="9">Endoribonuclease YbeY</fullName>
        <ecNumber evidence="9">3.1.-.-</ecNumber>
    </recommendedName>
</protein>
<dbReference type="PANTHER" id="PTHR46986">
    <property type="entry name" value="ENDORIBONUCLEASE YBEY, CHLOROPLASTIC"/>
    <property type="match status" value="1"/>
</dbReference>
<keyword evidence="4 9" id="KW-0540">Nuclease</keyword>
<name>A0A401LC68_9FIRM</name>
<evidence type="ECO:0000256" key="4">
    <source>
        <dbReference type="ARBA" id="ARBA00022722"/>
    </source>
</evidence>
<dbReference type="Proteomes" id="UP000287361">
    <property type="component" value="Unassembled WGS sequence"/>
</dbReference>
<dbReference type="EC" id="3.1.-.-" evidence="9"/>
<evidence type="ECO:0000256" key="5">
    <source>
        <dbReference type="ARBA" id="ARBA00022723"/>
    </source>
</evidence>
<dbReference type="InterPro" id="IPR002036">
    <property type="entry name" value="YbeY"/>
</dbReference>
<evidence type="ECO:0000256" key="1">
    <source>
        <dbReference type="ARBA" id="ARBA00010875"/>
    </source>
</evidence>
<evidence type="ECO:0000313" key="10">
    <source>
        <dbReference type="EMBL" id="GCB29072.1"/>
    </source>
</evidence>
<reference evidence="10 11" key="1">
    <citation type="submission" date="2018-10" db="EMBL/GenBank/DDBJ databases">
        <title>Draft Genome Sequence of Anaerotignum sp. KCTC 15736.</title>
        <authorList>
            <person name="Choi S.H."/>
            <person name="Kim J.S."/>
            <person name="Kang S.W."/>
            <person name="Lee J.S."/>
            <person name="Park S.H."/>
        </authorList>
    </citation>
    <scope>NUCLEOTIDE SEQUENCE [LARGE SCALE GENOMIC DNA]</scope>
    <source>
        <strain evidence="10 11">KCTC 15736</strain>
    </source>
</reference>
<evidence type="ECO:0000256" key="7">
    <source>
        <dbReference type="ARBA" id="ARBA00022801"/>
    </source>
</evidence>
<accession>A0A401LC68</accession>
<dbReference type="SUPFAM" id="SSF55486">
    <property type="entry name" value="Metalloproteases ('zincins'), catalytic domain"/>
    <property type="match status" value="1"/>
</dbReference>
<keyword evidence="6 9" id="KW-0255">Endonuclease</keyword>
<dbReference type="HAMAP" id="MF_00009">
    <property type="entry name" value="Endoribonucl_YbeY"/>
    <property type="match status" value="1"/>
</dbReference>
<organism evidence="10 11">
    <name type="scientific">Anaerotignum faecicola</name>
    <dbReference type="NCBI Taxonomy" id="2358141"/>
    <lineage>
        <taxon>Bacteria</taxon>
        <taxon>Bacillati</taxon>
        <taxon>Bacillota</taxon>
        <taxon>Clostridia</taxon>
        <taxon>Lachnospirales</taxon>
        <taxon>Anaerotignaceae</taxon>
        <taxon>Anaerotignum</taxon>
    </lineage>
</organism>
<dbReference type="InterPro" id="IPR020549">
    <property type="entry name" value="YbeY_CS"/>
</dbReference>
<keyword evidence="9" id="KW-0963">Cytoplasm</keyword>
<evidence type="ECO:0000256" key="8">
    <source>
        <dbReference type="ARBA" id="ARBA00022833"/>
    </source>
</evidence>
<feature type="binding site" evidence="9">
    <location>
        <position position="125"/>
    </location>
    <ligand>
        <name>Zn(2+)</name>
        <dbReference type="ChEBI" id="CHEBI:29105"/>
        <note>catalytic</note>
    </ligand>
</feature>
<dbReference type="PROSITE" id="PS01306">
    <property type="entry name" value="UPF0054"/>
    <property type="match status" value="1"/>
</dbReference>
<dbReference type="PANTHER" id="PTHR46986:SF1">
    <property type="entry name" value="ENDORIBONUCLEASE YBEY, CHLOROPLASTIC"/>
    <property type="match status" value="1"/>
</dbReference>